<dbReference type="SUPFAM" id="SSF56112">
    <property type="entry name" value="Protein kinase-like (PK-like)"/>
    <property type="match status" value="1"/>
</dbReference>
<dbReference type="GO" id="GO:0005524">
    <property type="term" value="F:ATP binding"/>
    <property type="evidence" value="ECO:0007669"/>
    <property type="project" value="UniProtKB-KW"/>
</dbReference>
<dbReference type="CDD" id="cd14014">
    <property type="entry name" value="STKc_PknB_like"/>
    <property type="match status" value="1"/>
</dbReference>
<keyword evidence="3 11" id="KW-0418">Kinase</keyword>
<dbReference type="PANTHER" id="PTHR48013">
    <property type="entry name" value="DUAL SPECIFICITY MITOGEN-ACTIVATED PROTEIN KINASE KINASE 5-RELATED"/>
    <property type="match status" value="1"/>
</dbReference>
<dbReference type="AlphaFoldDB" id="A0A225E660"/>
<reference evidence="12" key="1">
    <citation type="submission" date="2017-06" db="EMBL/GenBank/DDBJ databases">
        <title>Genome analysis of Fimbriiglobus ruber SP5, the first member of the order Planctomycetales with confirmed chitinolytic capability.</title>
        <authorList>
            <person name="Ravin N.V."/>
            <person name="Rakitin A.L."/>
            <person name="Ivanova A.A."/>
            <person name="Beletsky A.V."/>
            <person name="Kulichevskaya I.S."/>
            <person name="Mardanov A.V."/>
            <person name="Dedysh S.N."/>
        </authorList>
    </citation>
    <scope>NUCLEOTIDE SEQUENCE [LARGE SCALE GENOMIC DNA]</scope>
    <source>
        <strain evidence="12">SP5</strain>
    </source>
</reference>
<evidence type="ECO:0000256" key="6">
    <source>
        <dbReference type="ARBA" id="ARBA00038999"/>
    </source>
</evidence>
<dbReference type="PIRSF" id="PIRSF000654">
    <property type="entry name" value="Integrin-linked_kinase"/>
    <property type="match status" value="1"/>
</dbReference>
<evidence type="ECO:0000256" key="9">
    <source>
        <dbReference type="ARBA" id="ARBA00051693"/>
    </source>
</evidence>
<protein>
    <recommendedName>
        <fullName evidence="6">mitogen-activated protein kinase kinase</fullName>
        <ecNumber evidence="6">2.7.12.2</ecNumber>
    </recommendedName>
</protein>
<comment type="catalytic activity">
    <reaction evidence="7">
        <text>L-seryl-[protein] + ATP = O-phospho-L-seryl-[protein] + ADP + H(+)</text>
        <dbReference type="Rhea" id="RHEA:17989"/>
        <dbReference type="Rhea" id="RHEA-COMP:9863"/>
        <dbReference type="Rhea" id="RHEA-COMP:11604"/>
        <dbReference type="ChEBI" id="CHEBI:15378"/>
        <dbReference type="ChEBI" id="CHEBI:29999"/>
        <dbReference type="ChEBI" id="CHEBI:30616"/>
        <dbReference type="ChEBI" id="CHEBI:83421"/>
        <dbReference type="ChEBI" id="CHEBI:456216"/>
        <dbReference type="EC" id="2.7.12.2"/>
    </reaction>
</comment>
<evidence type="ECO:0000313" key="12">
    <source>
        <dbReference type="Proteomes" id="UP000214646"/>
    </source>
</evidence>
<dbReference type="GO" id="GO:0004674">
    <property type="term" value="F:protein serine/threonine kinase activity"/>
    <property type="evidence" value="ECO:0007669"/>
    <property type="project" value="UniProtKB-KW"/>
</dbReference>
<dbReference type="PROSITE" id="PS50011">
    <property type="entry name" value="PROTEIN_KINASE_DOM"/>
    <property type="match status" value="1"/>
</dbReference>
<comment type="catalytic activity">
    <reaction evidence="8">
        <text>L-threonyl-[protein] + ATP = O-phospho-L-threonyl-[protein] + ADP + H(+)</text>
        <dbReference type="Rhea" id="RHEA:46608"/>
        <dbReference type="Rhea" id="RHEA-COMP:11060"/>
        <dbReference type="Rhea" id="RHEA-COMP:11605"/>
        <dbReference type="ChEBI" id="CHEBI:15378"/>
        <dbReference type="ChEBI" id="CHEBI:30013"/>
        <dbReference type="ChEBI" id="CHEBI:30616"/>
        <dbReference type="ChEBI" id="CHEBI:61977"/>
        <dbReference type="ChEBI" id="CHEBI:456216"/>
        <dbReference type="EC" id="2.7.12.2"/>
    </reaction>
</comment>
<dbReference type="InterPro" id="IPR000719">
    <property type="entry name" value="Prot_kinase_dom"/>
</dbReference>
<dbReference type="InterPro" id="IPR008271">
    <property type="entry name" value="Ser/Thr_kinase_AS"/>
</dbReference>
<dbReference type="Proteomes" id="UP000214646">
    <property type="component" value="Unassembled WGS sequence"/>
</dbReference>
<comment type="catalytic activity">
    <reaction evidence="9">
        <text>L-tyrosyl-[protein] + ATP = O-phospho-L-tyrosyl-[protein] + ADP + H(+)</text>
        <dbReference type="Rhea" id="RHEA:10596"/>
        <dbReference type="Rhea" id="RHEA-COMP:10136"/>
        <dbReference type="Rhea" id="RHEA-COMP:20101"/>
        <dbReference type="ChEBI" id="CHEBI:15378"/>
        <dbReference type="ChEBI" id="CHEBI:30616"/>
        <dbReference type="ChEBI" id="CHEBI:46858"/>
        <dbReference type="ChEBI" id="CHEBI:61978"/>
        <dbReference type="ChEBI" id="CHEBI:456216"/>
        <dbReference type="EC" id="2.7.12.2"/>
    </reaction>
</comment>
<proteinExistence type="inferred from homology"/>
<accession>A0A225E660</accession>
<dbReference type="SMART" id="SM00220">
    <property type="entry name" value="S_TKc"/>
    <property type="match status" value="1"/>
</dbReference>
<name>A0A225E660_9BACT</name>
<dbReference type="PROSITE" id="PS00108">
    <property type="entry name" value="PROTEIN_KINASE_ST"/>
    <property type="match status" value="1"/>
</dbReference>
<evidence type="ECO:0000259" key="10">
    <source>
        <dbReference type="PROSITE" id="PS50011"/>
    </source>
</evidence>
<keyword evidence="12" id="KW-1185">Reference proteome</keyword>
<comment type="similarity">
    <text evidence="5">Belongs to the protein kinase superfamily. STE Ser/Thr protein kinase family. MAP kinase kinase subfamily.</text>
</comment>
<feature type="domain" description="Protein kinase" evidence="10">
    <location>
        <begin position="11"/>
        <end position="276"/>
    </location>
</feature>
<dbReference type="EMBL" id="NIDE01000001">
    <property type="protein sequence ID" value="OWK47254.1"/>
    <property type="molecule type" value="Genomic_DNA"/>
</dbReference>
<dbReference type="OrthoDB" id="6111975at2"/>
<dbReference type="Gene3D" id="1.10.510.10">
    <property type="entry name" value="Transferase(Phosphotransferase) domain 1"/>
    <property type="match status" value="1"/>
</dbReference>
<dbReference type="Pfam" id="PF00069">
    <property type="entry name" value="Pkinase"/>
    <property type="match status" value="1"/>
</dbReference>
<evidence type="ECO:0000256" key="4">
    <source>
        <dbReference type="ARBA" id="ARBA00022840"/>
    </source>
</evidence>
<dbReference type="EC" id="2.7.12.2" evidence="6"/>
<evidence type="ECO:0000256" key="1">
    <source>
        <dbReference type="ARBA" id="ARBA00022679"/>
    </source>
</evidence>
<dbReference type="Gene3D" id="3.30.200.20">
    <property type="entry name" value="Phosphorylase Kinase, domain 1"/>
    <property type="match status" value="1"/>
</dbReference>
<evidence type="ECO:0000256" key="7">
    <source>
        <dbReference type="ARBA" id="ARBA00049014"/>
    </source>
</evidence>
<keyword evidence="11" id="KW-0723">Serine/threonine-protein kinase</keyword>
<sequence>MAEVGEIVGGYKLRSLLQTSHLTQVFEAVEPLSGRHFAMKILLPEVSSEKEHRKTLFHEADIGIKLRHENVINIIKVNQSESTPHFIMEFFPSGSIRTRLMSKDPREKEFIKINAKKIFKQVATGLAYMNASKVVHCDIKADNILVNALGQTKIIDFAIAKRMKTSFFDKLFHREKRPQGTPSFMSPEQIQMLPLDGRSDVYSFGATLYELCVGRPPFRGSSISELLKKHLVEKPSSLTSYNPDVTDEFSALVVKCLAKKKEDRYAGFHEVLMELKKIRIFKSITERDDDEQL</sequence>
<evidence type="ECO:0000313" key="11">
    <source>
        <dbReference type="EMBL" id="OWK47254.1"/>
    </source>
</evidence>
<keyword evidence="4" id="KW-0067">ATP-binding</keyword>
<evidence type="ECO:0000256" key="3">
    <source>
        <dbReference type="ARBA" id="ARBA00022777"/>
    </source>
</evidence>
<keyword evidence="1" id="KW-0808">Transferase</keyword>
<evidence type="ECO:0000256" key="8">
    <source>
        <dbReference type="ARBA" id="ARBA00049299"/>
    </source>
</evidence>
<dbReference type="PANTHER" id="PTHR48013:SF9">
    <property type="entry name" value="DUAL SPECIFICITY MITOGEN-ACTIVATED PROTEIN KINASE KINASE 5"/>
    <property type="match status" value="1"/>
</dbReference>
<dbReference type="RefSeq" id="WP_088252380.1">
    <property type="nucleotide sequence ID" value="NZ_NIDE01000001.1"/>
</dbReference>
<gene>
    <name evidence="11" type="ORF">FRUB_00953</name>
</gene>
<evidence type="ECO:0000256" key="2">
    <source>
        <dbReference type="ARBA" id="ARBA00022741"/>
    </source>
</evidence>
<keyword evidence="2" id="KW-0547">Nucleotide-binding</keyword>
<dbReference type="InterPro" id="IPR011009">
    <property type="entry name" value="Kinase-like_dom_sf"/>
</dbReference>
<organism evidence="11 12">
    <name type="scientific">Fimbriiglobus ruber</name>
    <dbReference type="NCBI Taxonomy" id="1908690"/>
    <lineage>
        <taxon>Bacteria</taxon>
        <taxon>Pseudomonadati</taxon>
        <taxon>Planctomycetota</taxon>
        <taxon>Planctomycetia</taxon>
        <taxon>Gemmatales</taxon>
        <taxon>Gemmataceae</taxon>
        <taxon>Fimbriiglobus</taxon>
    </lineage>
</organism>
<evidence type="ECO:0000256" key="5">
    <source>
        <dbReference type="ARBA" id="ARBA00038035"/>
    </source>
</evidence>
<comment type="caution">
    <text evidence="11">The sequence shown here is derived from an EMBL/GenBank/DDBJ whole genome shotgun (WGS) entry which is preliminary data.</text>
</comment>